<keyword evidence="2" id="KW-1185">Reference proteome</keyword>
<gene>
    <name evidence="1" type="ORF">AKO1_015421</name>
</gene>
<protein>
    <submittedName>
        <fullName evidence="1">Ribosomal protein L29</fullName>
    </submittedName>
</protein>
<keyword evidence="1" id="KW-0689">Ribosomal protein</keyword>
<sequence length="174" mass="19792">MEEASQGRSQDSQIAATYTYVEDKTDVQLWTPDWEVDGPQKKKRRTQTEMENEFAKQQQQRDVLSNVPLNPTTTNGTVGCDRDSMERCVSNAITKSIPKIALGCIFFMNEWFGLANLAKTGTDNLKTAINDVVNEAISNNKEIYSPEGKLPKSMLNERGRRQMRKVEHMRATKM</sequence>
<comment type="caution">
    <text evidence="1">The sequence shown here is derived from an EMBL/GenBank/DDBJ whole genome shotgun (WGS) entry which is preliminary data.</text>
</comment>
<dbReference type="AlphaFoldDB" id="A0AAW2ZTK9"/>
<keyword evidence="1" id="KW-0687">Ribonucleoprotein</keyword>
<proteinExistence type="predicted"/>
<evidence type="ECO:0000313" key="1">
    <source>
        <dbReference type="EMBL" id="KAL0492036.1"/>
    </source>
</evidence>
<evidence type="ECO:0000313" key="2">
    <source>
        <dbReference type="Proteomes" id="UP001431209"/>
    </source>
</evidence>
<dbReference type="Proteomes" id="UP001431209">
    <property type="component" value="Unassembled WGS sequence"/>
</dbReference>
<reference evidence="1 2" key="1">
    <citation type="submission" date="2024-03" db="EMBL/GenBank/DDBJ databases">
        <title>The Acrasis kona genome and developmental transcriptomes reveal deep origins of eukaryotic multicellular pathways.</title>
        <authorList>
            <person name="Sheikh S."/>
            <person name="Fu C.-J."/>
            <person name="Brown M.W."/>
            <person name="Baldauf S.L."/>
        </authorList>
    </citation>
    <scope>NUCLEOTIDE SEQUENCE [LARGE SCALE GENOMIC DNA]</scope>
    <source>
        <strain evidence="1 2">ATCC MYA-3509</strain>
    </source>
</reference>
<accession>A0AAW2ZTK9</accession>
<name>A0AAW2ZTK9_9EUKA</name>
<organism evidence="1 2">
    <name type="scientific">Acrasis kona</name>
    <dbReference type="NCBI Taxonomy" id="1008807"/>
    <lineage>
        <taxon>Eukaryota</taxon>
        <taxon>Discoba</taxon>
        <taxon>Heterolobosea</taxon>
        <taxon>Tetramitia</taxon>
        <taxon>Eutetramitia</taxon>
        <taxon>Acrasidae</taxon>
        <taxon>Acrasis</taxon>
    </lineage>
</organism>
<dbReference type="GO" id="GO:0005840">
    <property type="term" value="C:ribosome"/>
    <property type="evidence" value="ECO:0007669"/>
    <property type="project" value="UniProtKB-KW"/>
</dbReference>
<dbReference type="EMBL" id="JAOPGA020001904">
    <property type="protein sequence ID" value="KAL0492036.1"/>
    <property type="molecule type" value="Genomic_DNA"/>
</dbReference>